<comment type="caution">
    <text evidence="3">The sequence shown here is derived from an EMBL/GenBank/DDBJ whole genome shotgun (WGS) entry which is preliminary data.</text>
</comment>
<proteinExistence type="predicted"/>
<dbReference type="Proteomes" id="UP000275027">
    <property type="component" value="Unassembled WGS sequence"/>
</dbReference>
<feature type="signal peptide" evidence="1">
    <location>
        <begin position="1"/>
        <end position="24"/>
    </location>
</feature>
<feature type="chain" id="PRO_5019765552" evidence="1">
    <location>
        <begin position="25"/>
        <end position="98"/>
    </location>
</feature>
<dbReference type="Pfam" id="PF06291">
    <property type="entry name" value="Lambda_Bor"/>
    <property type="match status" value="1"/>
</dbReference>
<reference evidence="2 4" key="1">
    <citation type="submission" date="2017-12" db="EMBL/GenBank/DDBJ databases">
        <title>Genomic Encyclopedia of Type Strains, Phase III (KMG-III): the genomes of soil and plant-associated and newly described type strains.</title>
        <authorList>
            <person name="Whitman W."/>
        </authorList>
    </citation>
    <scope>NUCLEOTIDE SEQUENCE [LARGE SCALE GENOMIC DNA]</scope>
    <source>
        <strain evidence="2 4">IP-10</strain>
    </source>
</reference>
<accession>A0A497U3B9</accession>
<evidence type="ECO:0000313" key="2">
    <source>
        <dbReference type="EMBL" id="PKW20109.1"/>
    </source>
</evidence>
<dbReference type="Proteomes" id="UP000233767">
    <property type="component" value="Unassembled WGS sequence"/>
</dbReference>
<sequence>MKKRVFTLAVGALLCSTLFTSCYTYTTVVGKGAKGEQKVSKWNHYVIYGLAPVGVSDAKAMAEGATDYTVTTKHSFINGLIAGLTFGIYTPTTTTVQK</sequence>
<gene>
    <name evidence="2" type="ORF">B0G92_3189</name>
    <name evidence="3" type="ORF">CLV50_3210</name>
</gene>
<dbReference type="RefSeq" id="WP_056072690.1">
    <property type="nucleotide sequence ID" value="NZ_JBCNKL010000010.1"/>
</dbReference>
<evidence type="ECO:0000313" key="3">
    <source>
        <dbReference type="EMBL" id="RLJ23395.1"/>
    </source>
</evidence>
<keyword evidence="4" id="KW-1185">Reference proteome</keyword>
<dbReference type="AlphaFoldDB" id="A0A497U3B9"/>
<name>A0A497U3B9_9FLAO</name>
<protein>
    <submittedName>
        <fullName evidence="3">Bor protein</fullName>
    </submittedName>
</protein>
<evidence type="ECO:0000313" key="5">
    <source>
        <dbReference type="Proteomes" id="UP000275027"/>
    </source>
</evidence>
<dbReference type="EMBL" id="RCCB01000015">
    <property type="protein sequence ID" value="RLJ23395.1"/>
    <property type="molecule type" value="Genomic_DNA"/>
</dbReference>
<evidence type="ECO:0000313" key="4">
    <source>
        <dbReference type="Proteomes" id="UP000233767"/>
    </source>
</evidence>
<evidence type="ECO:0000256" key="1">
    <source>
        <dbReference type="SAM" id="SignalP"/>
    </source>
</evidence>
<dbReference type="PROSITE" id="PS51257">
    <property type="entry name" value="PROKAR_LIPOPROTEIN"/>
    <property type="match status" value="1"/>
</dbReference>
<keyword evidence="1" id="KW-0732">Signal</keyword>
<dbReference type="EMBL" id="PJND01000011">
    <property type="protein sequence ID" value="PKW20109.1"/>
    <property type="molecule type" value="Genomic_DNA"/>
</dbReference>
<dbReference type="InterPro" id="IPR010438">
    <property type="entry name" value="Lambda_Bor"/>
</dbReference>
<reference evidence="3 5" key="2">
    <citation type="submission" date="2018-10" db="EMBL/GenBank/DDBJ databases">
        <title>Genomic Encyclopedia of Archaeal and Bacterial Type Strains, Phase II (KMG-II): from individual species to whole genera.</title>
        <authorList>
            <person name="Goeker M."/>
        </authorList>
    </citation>
    <scope>NUCLEOTIDE SEQUENCE [LARGE SCALE GENOMIC DNA]</scope>
    <source>
        <strain evidence="3 5">DSM 21886</strain>
    </source>
</reference>
<organism evidence="3 5">
    <name type="scientific">Flavobacterium lindanitolerans</name>
    <dbReference type="NCBI Taxonomy" id="428988"/>
    <lineage>
        <taxon>Bacteria</taxon>
        <taxon>Pseudomonadati</taxon>
        <taxon>Bacteroidota</taxon>
        <taxon>Flavobacteriia</taxon>
        <taxon>Flavobacteriales</taxon>
        <taxon>Flavobacteriaceae</taxon>
        <taxon>Flavobacterium</taxon>
    </lineage>
</organism>